<accession>A0ACC1ILE8</accession>
<dbReference type="EMBL" id="JANBPG010000552">
    <property type="protein sequence ID" value="KAJ1895552.1"/>
    <property type="molecule type" value="Genomic_DNA"/>
</dbReference>
<protein>
    <submittedName>
        <fullName evidence="1">Uncharacterized protein</fullName>
    </submittedName>
</protein>
<evidence type="ECO:0000313" key="1">
    <source>
        <dbReference type="EMBL" id="KAJ1895552.1"/>
    </source>
</evidence>
<reference evidence="1" key="1">
    <citation type="submission" date="2022-07" db="EMBL/GenBank/DDBJ databases">
        <title>Phylogenomic reconstructions and comparative analyses of Kickxellomycotina fungi.</title>
        <authorList>
            <person name="Reynolds N.K."/>
            <person name="Stajich J.E."/>
            <person name="Barry K."/>
            <person name="Grigoriev I.V."/>
            <person name="Crous P."/>
            <person name="Smith M.E."/>
        </authorList>
    </citation>
    <scope>NUCLEOTIDE SEQUENCE</scope>
    <source>
        <strain evidence="1">Benny 63K</strain>
    </source>
</reference>
<gene>
    <name evidence="1" type="ORF">LPJ66_004523</name>
</gene>
<feature type="non-terminal residue" evidence="1">
    <location>
        <position position="1"/>
    </location>
</feature>
<comment type="caution">
    <text evidence="1">The sequence shown here is derived from an EMBL/GenBank/DDBJ whole genome shotgun (WGS) entry which is preliminary data.</text>
</comment>
<dbReference type="Proteomes" id="UP001150581">
    <property type="component" value="Unassembled WGS sequence"/>
</dbReference>
<keyword evidence="2" id="KW-1185">Reference proteome</keyword>
<evidence type="ECO:0000313" key="2">
    <source>
        <dbReference type="Proteomes" id="UP001150581"/>
    </source>
</evidence>
<proteinExistence type="predicted"/>
<name>A0ACC1ILE8_9FUNG</name>
<sequence>QQQQQPTGAKRQRRMLPSMVTAAVKGGITTGGLLTPATAASASAPVSDVAFVGNANMEAGFPSFSRSNVTAAAAAGSQSPQAAALASSPVPSKLPATAPYSSPSLFLSANSNNITGRRLAPSPSPSPSPSPAAHTTINSGSSGNRPLAPRQQPDTSSRSGTSTPPGLSVLAKIAQKQAPIKVKTETSPNSSPILHPTTAGSSGAAPVVETAAQKRQERLIKNRAAALLSRKRKREYMGKLEGDVDELRETNSALVRRLEEMERMVKDLTRERDLLRGTQDNASGSNASQQQPQQQQQQQAKSAEKPGKSDKSGSKASQPSSADGVAAESKKQPSDAMDVDIDGTPSDISSSSSSGHALGTPQLRPSPAILAARPPASTTPNAQPAPVSALASHTGRSIRPRASALPSSAVPTPGSAKQRTAGAVLMAMLFSFSLFSLPSLYSSDNQITVGGASGAAALLPVRGLPSAEPPLLIGDSSPFIERVRRSLEALTQQQQDVVAAANQSDVVGDKVRPMTMEESVGLRAWINKHTGAESGSAELSVVRPLRPRMDPTMPEYAMVYCPTIQQVLFGGSGSGSDSGSGDMLEVAHMRDIAYNPVSARVVRSKSDHSASPSVAVPPTVVVADIVNDIGGGRMDDVDDILDLVATPAGNTLGHVQVRPKMSFYSPIAVGGGSGGAAEGDILAPWEENARLSAKLVDTADSAGTKQQQQKYLRIDVEVVGSRWVTADKFANGIYP</sequence>
<organism evidence="1 2">
    <name type="scientific">Kickxella alabastrina</name>
    <dbReference type="NCBI Taxonomy" id="61397"/>
    <lineage>
        <taxon>Eukaryota</taxon>
        <taxon>Fungi</taxon>
        <taxon>Fungi incertae sedis</taxon>
        <taxon>Zoopagomycota</taxon>
        <taxon>Kickxellomycotina</taxon>
        <taxon>Kickxellomycetes</taxon>
        <taxon>Kickxellales</taxon>
        <taxon>Kickxellaceae</taxon>
        <taxon>Kickxella</taxon>
    </lineage>
</organism>